<dbReference type="OrthoDB" id="2402916at2759"/>
<evidence type="ECO:0000313" key="4">
    <source>
        <dbReference type="Proteomes" id="UP000278143"/>
    </source>
</evidence>
<feature type="domain" description="Membrane anchor Opy2 N-terminal" evidence="2">
    <location>
        <begin position="41"/>
        <end position="75"/>
    </location>
</feature>
<reference evidence="4" key="1">
    <citation type="journal article" date="2018" name="Nat. Microbiol.">
        <title>Leveraging single-cell genomics to expand the fungal tree of life.</title>
        <authorList>
            <person name="Ahrendt S.R."/>
            <person name="Quandt C.A."/>
            <person name="Ciobanu D."/>
            <person name="Clum A."/>
            <person name="Salamov A."/>
            <person name="Andreopoulos B."/>
            <person name="Cheng J.F."/>
            <person name="Woyke T."/>
            <person name="Pelin A."/>
            <person name="Henrissat B."/>
            <person name="Reynolds N.K."/>
            <person name="Benny G.L."/>
            <person name="Smith M.E."/>
            <person name="James T.Y."/>
            <person name="Grigoriev I.V."/>
        </authorList>
    </citation>
    <scope>NUCLEOTIDE SEQUENCE [LARGE SCALE GENOMIC DNA]</scope>
    <source>
        <strain evidence="4">Benny S71-1</strain>
    </source>
</reference>
<feature type="domain" description="Membrane anchor Opy2 N-terminal" evidence="2">
    <location>
        <begin position="154"/>
        <end position="187"/>
    </location>
</feature>
<feature type="domain" description="Membrane anchor Opy2 N-terminal" evidence="2">
    <location>
        <begin position="214"/>
        <end position="247"/>
    </location>
</feature>
<gene>
    <name evidence="3" type="ORF">SYNPS1DRAFT_26326</name>
</gene>
<evidence type="ECO:0000259" key="2">
    <source>
        <dbReference type="Pfam" id="PF09463"/>
    </source>
</evidence>
<accession>A0A4V1J2C4</accession>
<keyword evidence="4" id="KW-1185">Reference proteome</keyword>
<keyword evidence="1" id="KW-0732">Signal</keyword>
<feature type="chain" id="PRO_5020781505" description="Membrane anchor Opy2 N-terminal domain-containing protein" evidence="1">
    <location>
        <begin position="29"/>
        <end position="260"/>
    </location>
</feature>
<organism evidence="3 4">
    <name type="scientific">Syncephalis pseudoplumigaleata</name>
    <dbReference type="NCBI Taxonomy" id="1712513"/>
    <lineage>
        <taxon>Eukaryota</taxon>
        <taxon>Fungi</taxon>
        <taxon>Fungi incertae sedis</taxon>
        <taxon>Zoopagomycota</taxon>
        <taxon>Zoopagomycotina</taxon>
        <taxon>Zoopagomycetes</taxon>
        <taxon>Zoopagales</taxon>
        <taxon>Piptocephalidaceae</taxon>
        <taxon>Syncephalis</taxon>
    </lineage>
</organism>
<proteinExistence type="predicted"/>
<dbReference type="InterPro" id="IPR018571">
    <property type="entry name" value="Membrane_anchor_Opy2_N"/>
</dbReference>
<dbReference type="Proteomes" id="UP000278143">
    <property type="component" value="Unassembled WGS sequence"/>
</dbReference>
<protein>
    <recommendedName>
        <fullName evidence="2">Membrane anchor Opy2 N-terminal domain-containing protein</fullName>
    </recommendedName>
</protein>
<evidence type="ECO:0000313" key="3">
    <source>
        <dbReference type="EMBL" id="RKP28069.1"/>
    </source>
</evidence>
<feature type="domain" description="Membrane anchor Opy2 N-terminal" evidence="2">
    <location>
        <begin position="90"/>
        <end position="124"/>
    </location>
</feature>
<evidence type="ECO:0000256" key="1">
    <source>
        <dbReference type="SAM" id="SignalP"/>
    </source>
</evidence>
<feature type="signal peptide" evidence="1">
    <location>
        <begin position="1"/>
        <end position="28"/>
    </location>
</feature>
<sequence>MKHFIRITFIAAAAAAASLAMLSQPTSARMLAVPPQDESSCLFCAQAVPECPKCAMNEECVVTKSTCTECATAQCQAVKTAPPKEPASECLMCSQAVPECPKCAMGQECVVTKSSCSQCATAQCKDIMLSIPEKNEEMSKVPQPDEEPATPDNCIRCFAPVTCPRCANDEYCQKERASCTSCGHAYCVKLRRLPASAVHTQRPSGESLPNKQACVNCLVQPRCPKCAQDEQCELTVQDCDNCSTAECVPISKHKKAHGSQ</sequence>
<dbReference type="EMBL" id="KZ989121">
    <property type="protein sequence ID" value="RKP28069.1"/>
    <property type="molecule type" value="Genomic_DNA"/>
</dbReference>
<name>A0A4V1J2C4_9FUNG</name>
<dbReference type="Pfam" id="PF09463">
    <property type="entry name" value="Opy2"/>
    <property type="match status" value="4"/>
</dbReference>
<dbReference type="AlphaFoldDB" id="A0A4V1J2C4"/>